<organism evidence="1 2">
    <name type="scientific">Scutellospora calospora</name>
    <dbReference type="NCBI Taxonomy" id="85575"/>
    <lineage>
        <taxon>Eukaryota</taxon>
        <taxon>Fungi</taxon>
        <taxon>Fungi incertae sedis</taxon>
        <taxon>Mucoromycota</taxon>
        <taxon>Glomeromycotina</taxon>
        <taxon>Glomeromycetes</taxon>
        <taxon>Diversisporales</taxon>
        <taxon>Gigasporaceae</taxon>
        <taxon>Scutellospora</taxon>
    </lineage>
</organism>
<dbReference type="Proteomes" id="UP000789860">
    <property type="component" value="Unassembled WGS sequence"/>
</dbReference>
<dbReference type="EMBL" id="CAJVPM010024474">
    <property type="protein sequence ID" value="CAG8653900.1"/>
    <property type="molecule type" value="Genomic_DNA"/>
</dbReference>
<proteinExistence type="predicted"/>
<accession>A0ACA9NGE6</accession>
<feature type="non-terminal residue" evidence="1">
    <location>
        <position position="68"/>
    </location>
</feature>
<comment type="caution">
    <text evidence="1">The sequence shown here is derived from an EMBL/GenBank/DDBJ whole genome shotgun (WGS) entry which is preliminary data.</text>
</comment>
<evidence type="ECO:0000313" key="1">
    <source>
        <dbReference type="EMBL" id="CAG8653900.1"/>
    </source>
</evidence>
<reference evidence="1" key="1">
    <citation type="submission" date="2021-06" db="EMBL/GenBank/DDBJ databases">
        <authorList>
            <person name="Kallberg Y."/>
            <person name="Tangrot J."/>
            <person name="Rosling A."/>
        </authorList>
    </citation>
    <scope>NUCLEOTIDE SEQUENCE</scope>
    <source>
        <strain evidence="1">AU212A</strain>
    </source>
</reference>
<gene>
    <name evidence="1" type="ORF">SCALOS_LOCUS8764</name>
</gene>
<name>A0ACA9NGE6_9GLOM</name>
<sequence>MFKDTNVAEICILTDKLTFFNSKEEPVSLAFSPDITMNPFAQTLDLYLRDLKRVTIPTWSPEIVEGNT</sequence>
<protein>
    <submittedName>
        <fullName evidence="1">1992_t:CDS:1</fullName>
    </submittedName>
</protein>
<keyword evidence="2" id="KW-1185">Reference proteome</keyword>
<evidence type="ECO:0000313" key="2">
    <source>
        <dbReference type="Proteomes" id="UP000789860"/>
    </source>
</evidence>